<gene>
    <name evidence="6" type="ORF">HLQ16_23070</name>
</gene>
<comment type="caution">
    <text evidence="6">The sequence shown here is derived from an EMBL/GenBank/DDBJ whole genome shotgun (WGS) entry which is preliminary data.</text>
</comment>
<evidence type="ECO:0000313" key="7">
    <source>
        <dbReference type="Proteomes" id="UP000531659"/>
    </source>
</evidence>
<dbReference type="GO" id="GO:0003700">
    <property type="term" value="F:DNA-binding transcription factor activity"/>
    <property type="evidence" value="ECO:0007669"/>
    <property type="project" value="InterPro"/>
</dbReference>
<dbReference type="PANTHER" id="PTHR30204">
    <property type="entry name" value="REDOX-CYCLING DRUG-SENSING TRANSCRIPTIONAL ACTIVATOR SOXR"/>
    <property type="match status" value="1"/>
</dbReference>
<evidence type="ECO:0000256" key="4">
    <source>
        <dbReference type="ARBA" id="ARBA00023163"/>
    </source>
</evidence>
<dbReference type="Proteomes" id="UP000531659">
    <property type="component" value="Unassembled WGS sequence"/>
</dbReference>
<dbReference type="CDD" id="cd01107">
    <property type="entry name" value="HTH_BmrR"/>
    <property type="match status" value="1"/>
</dbReference>
<reference evidence="6 7" key="1">
    <citation type="submission" date="2020-05" db="EMBL/GenBank/DDBJ databases">
        <title>Complete genome of Clostridium estertheticum subspecies estertheticum, isolated from Vacuum packed lamb meat from New Zealand imported to Switzerland.</title>
        <authorList>
            <person name="Wambui J."/>
            <person name="Stevens M.J.A."/>
            <person name="Stephan R."/>
        </authorList>
    </citation>
    <scope>NUCLEOTIDE SEQUENCE [LARGE SCALE GENOMIC DNA]</scope>
    <source>
        <strain evidence="6 7">CEST001</strain>
    </source>
</reference>
<dbReference type="Gene3D" id="3.20.80.10">
    <property type="entry name" value="Regulatory factor, effector binding domain"/>
    <property type="match status" value="1"/>
</dbReference>
<dbReference type="PANTHER" id="PTHR30204:SF69">
    <property type="entry name" value="MERR-FAMILY TRANSCRIPTIONAL REGULATOR"/>
    <property type="match status" value="1"/>
</dbReference>
<dbReference type="SMART" id="SM00422">
    <property type="entry name" value="HTH_MERR"/>
    <property type="match status" value="1"/>
</dbReference>
<dbReference type="SUPFAM" id="SSF55136">
    <property type="entry name" value="Probable bacterial effector-binding domain"/>
    <property type="match status" value="1"/>
</dbReference>
<evidence type="ECO:0000256" key="3">
    <source>
        <dbReference type="ARBA" id="ARBA00023125"/>
    </source>
</evidence>
<dbReference type="EMBL" id="JABEYB010000036">
    <property type="protein sequence ID" value="NNU78762.1"/>
    <property type="molecule type" value="Genomic_DNA"/>
</dbReference>
<dbReference type="AlphaFoldDB" id="A0A7Y3WU04"/>
<dbReference type="Pfam" id="PF06445">
    <property type="entry name" value="GyrI-like"/>
    <property type="match status" value="1"/>
</dbReference>
<keyword evidence="2" id="KW-0805">Transcription regulation</keyword>
<dbReference type="InterPro" id="IPR047057">
    <property type="entry name" value="MerR_fam"/>
</dbReference>
<evidence type="ECO:0000259" key="5">
    <source>
        <dbReference type="PROSITE" id="PS50937"/>
    </source>
</evidence>
<dbReference type="InterPro" id="IPR029442">
    <property type="entry name" value="GyrI-like"/>
</dbReference>
<dbReference type="GO" id="GO:0003677">
    <property type="term" value="F:DNA binding"/>
    <property type="evidence" value="ECO:0007669"/>
    <property type="project" value="UniProtKB-KW"/>
</dbReference>
<dbReference type="RefSeq" id="WP_171299289.1">
    <property type="nucleotide sequence ID" value="NZ_CP087099.1"/>
</dbReference>
<organism evidence="6 7">
    <name type="scientific">Clostridium estertheticum</name>
    <dbReference type="NCBI Taxonomy" id="238834"/>
    <lineage>
        <taxon>Bacteria</taxon>
        <taxon>Bacillati</taxon>
        <taxon>Bacillota</taxon>
        <taxon>Clostridia</taxon>
        <taxon>Eubacteriales</taxon>
        <taxon>Clostridiaceae</taxon>
        <taxon>Clostridium</taxon>
    </lineage>
</organism>
<keyword evidence="4" id="KW-0804">Transcription</keyword>
<evidence type="ECO:0000313" key="6">
    <source>
        <dbReference type="EMBL" id="NNU78762.1"/>
    </source>
</evidence>
<dbReference type="Pfam" id="PF13411">
    <property type="entry name" value="MerR_1"/>
    <property type="match status" value="1"/>
</dbReference>
<dbReference type="PROSITE" id="PS50937">
    <property type="entry name" value="HTH_MERR_2"/>
    <property type="match status" value="1"/>
</dbReference>
<evidence type="ECO:0000256" key="1">
    <source>
        <dbReference type="ARBA" id="ARBA00022491"/>
    </source>
</evidence>
<dbReference type="InterPro" id="IPR011256">
    <property type="entry name" value="Reg_factor_effector_dom_sf"/>
</dbReference>
<keyword evidence="1" id="KW-0678">Repressor</keyword>
<dbReference type="SUPFAM" id="SSF46955">
    <property type="entry name" value="Putative DNA-binding domain"/>
    <property type="match status" value="1"/>
</dbReference>
<accession>A0A7Y3WU04</accession>
<dbReference type="Gene3D" id="1.10.1660.10">
    <property type="match status" value="1"/>
</dbReference>
<dbReference type="InterPro" id="IPR009061">
    <property type="entry name" value="DNA-bd_dom_put_sf"/>
</dbReference>
<name>A0A7Y3WU04_9CLOT</name>
<dbReference type="InterPro" id="IPR010499">
    <property type="entry name" value="AraC_E-bd"/>
</dbReference>
<evidence type="ECO:0000256" key="2">
    <source>
        <dbReference type="ARBA" id="ARBA00023015"/>
    </source>
</evidence>
<dbReference type="InterPro" id="IPR000551">
    <property type="entry name" value="MerR-type_HTH_dom"/>
</dbReference>
<keyword evidence="3" id="KW-0238">DNA-binding</keyword>
<feature type="domain" description="HTH merR-type" evidence="5">
    <location>
        <begin position="4"/>
        <end position="74"/>
    </location>
</feature>
<protein>
    <submittedName>
        <fullName evidence="6">MerR family transcriptional regulator</fullName>
    </submittedName>
</protein>
<sequence>MKELFTIGEMAKLFDINIRSLRYYDEINLLKPEYTDKVTEYRYYSTKQFEILNTIKYLRALDMPIAKILNFFKYRDIDKLVHMLQEQQEGIVAKRRKLELIERKLQNRLTQIADAADTTYERIEEKYLSERKIAFLRKEISAEDDLEYPIRELELSNHLETVMFLGKVGVSVSKENLGQKKFGGFSSIFVLLENEDGGKGKDVILPASDYLTIRFQGTHKEADQYYLNLLKYMQSKNYALTGDSIEITLIDYGMTNDTSKFVTELQIPYKKT</sequence>
<proteinExistence type="predicted"/>
<dbReference type="SMART" id="SM00871">
    <property type="entry name" value="AraC_E_bind"/>
    <property type="match status" value="1"/>
</dbReference>